<name>A0A1H7M9W0_AQUAM</name>
<protein>
    <recommendedName>
        <fullName evidence="1">TIR domain-containing protein</fullName>
    </recommendedName>
</protein>
<gene>
    <name evidence="2" type="ORF">SAMN04487910_1649</name>
</gene>
<dbReference type="EMBL" id="FOAB01000003">
    <property type="protein sequence ID" value="SEL07944.1"/>
    <property type="molecule type" value="Genomic_DNA"/>
</dbReference>
<dbReference type="RefSeq" id="WP_091407399.1">
    <property type="nucleotide sequence ID" value="NZ_FOAB01000003.1"/>
</dbReference>
<proteinExistence type="predicted"/>
<sequence length="188" mass="21432">MPIFTKQAFSSLTERRTTSRGKNLYTVLNEARVELKTSSKIGVFLSHSHKDKSLIKEAIAFFKAINVSVYVDWMDESMPEKTSGVTAVKIKSKIISNDKFILLATNDAVISKWCNWELGIGDTFKFSKDNLAILPLAENSGSWYGNEYLQIYPRIESVTQGNDGIYDNIFRIKYPDGSQKWLSDWLKE</sequence>
<dbReference type="OrthoDB" id="9810385at2"/>
<dbReference type="InterPro" id="IPR035897">
    <property type="entry name" value="Toll_tir_struct_dom_sf"/>
</dbReference>
<evidence type="ECO:0000259" key="1">
    <source>
        <dbReference type="Pfam" id="PF13676"/>
    </source>
</evidence>
<evidence type="ECO:0000313" key="3">
    <source>
        <dbReference type="Proteomes" id="UP000198521"/>
    </source>
</evidence>
<dbReference type="InterPro" id="IPR000157">
    <property type="entry name" value="TIR_dom"/>
</dbReference>
<dbReference type="GO" id="GO:0007165">
    <property type="term" value="P:signal transduction"/>
    <property type="evidence" value="ECO:0007669"/>
    <property type="project" value="InterPro"/>
</dbReference>
<dbReference type="AlphaFoldDB" id="A0A1H7M9W0"/>
<reference evidence="2 3" key="1">
    <citation type="submission" date="2016-10" db="EMBL/GenBank/DDBJ databases">
        <authorList>
            <person name="de Groot N.N."/>
        </authorList>
    </citation>
    <scope>NUCLEOTIDE SEQUENCE [LARGE SCALE GENOMIC DNA]</scope>
    <source>
        <strain evidence="2 3">DSM 25232</strain>
    </source>
</reference>
<dbReference type="SUPFAM" id="SSF52200">
    <property type="entry name" value="Toll/Interleukin receptor TIR domain"/>
    <property type="match status" value="1"/>
</dbReference>
<feature type="domain" description="TIR" evidence="1">
    <location>
        <begin position="43"/>
        <end position="137"/>
    </location>
</feature>
<organism evidence="2 3">
    <name type="scientific">Aquimarina amphilecti</name>
    <dbReference type="NCBI Taxonomy" id="1038014"/>
    <lineage>
        <taxon>Bacteria</taxon>
        <taxon>Pseudomonadati</taxon>
        <taxon>Bacteroidota</taxon>
        <taxon>Flavobacteriia</taxon>
        <taxon>Flavobacteriales</taxon>
        <taxon>Flavobacteriaceae</taxon>
        <taxon>Aquimarina</taxon>
    </lineage>
</organism>
<keyword evidence="3" id="KW-1185">Reference proteome</keyword>
<evidence type="ECO:0000313" key="2">
    <source>
        <dbReference type="EMBL" id="SEL07944.1"/>
    </source>
</evidence>
<dbReference type="Pfam" id="PF13676">
    <property type="entry name" value="TIR_2"/>
    <property type="match status" value="1"/>
</dbReference>
<dbReference type="Proteomes" id="UP000198521">
    <property type="component" value="Unassembled WGS sequence"/>
</dbReference>
<accession>A0A1H7M9W0</accession>
<dbReference type="STRING" id="1038014.SAMN04487910_1649"/>
<dbReference type="Gene3D" id="3.40.50.10140">
    <property type="entry name" value="Toll/interleukin-1 receptor homology (TIR) domain"/>
    <property type="match status" value="1"/>
</dbReference>